<proteinExistence type="predicted"/>
<organism evidence="1 2">
    <name type="scientific">Arcticibacter tournemirensis</name>
    <dbReference type="NCBI Taxonomy" id="699437"/>
    <lineage>
        <taxon>Bacteria</taxon>
        <taxon>Pseudomonadati</taxon>
        <taxon>Bacteroidota</taxon>
        <taxon>Sphingobacteriia</taxon>
        <taxon>Sphingobacteriales</taxon>
        <taxon>Sphingobacteriaceae</taxon>
        <taxon>Arcticibacter</taxon>
    </lineage>
</organism>
<comment type="caution">
    <text evidence="1">The sequence shown here is derived from an EMBL/GenBank/DDBJ whole genome shotgun (WGS) entry which is preliminary data.</text>
</comment>
<reference evidence="1 2" key="1">
    <citation type="submission" date="2019-09" db="EMBL/GenBank/DDBJ databases">
        <title>Pararcticibacter amylolyticus gen. nov., sp. nov., isolated from a rottenly hemp rope, and reclassification of Pedobacter tournemirensis as Pararcticibacter tournemirensis comb. nov.</title>
        <authorList>
            <person name="Cai Y."/>
        </authorList>
    </citation>
    <scope>NUCLEOTIDE SEQUENCE [LARGE SCALE GENOMIC DNA]</scope>
    <source>
        <strain evidence="1 2">TF5-37.2-LB10</strain>
    </source>
</reference>
<dbReference type="RefSeq" id="WP_141814730.1">
    <property type="nucleotide sequence ID" value="NZ_VFPL01000001.1"/>
</dbReference>
<dbReference type="Pfam" id="PF13289">
    <property type="entry name" value="SIR2_2"/>
    <property type="match status" value="1"/>
</dbReference>
<accession>A0A5M9HFP4</accession>
<dbReference type="AlphaFoldDB" id="A0A5M9HFP4"/>
<name>A0A5M9HFP4_9SPHI</name>
<evidence type="ECO:0000313" key="2">
    <source>
        <dbReference type="Proteomes" id="UP000322918"/>
    </source>
</evidence>
<protein>
    <submittedName>
        <fullName evidence="1">Uncharacterized protein</fullName>
    </submittedName>
</protein>
<gene>
    <name evidence="1" type="ORF">F1649_04560</name>
</gene>
<dbReference type="EMBL" id="VWNE01000005">
    <property type="protein sequence ID" value="KAA8485393.1"/>
    <property type="molecule type" value="Genomic_DNA"/>
</dbReference>
<dbReference type="Proteomes" id="UP000322918">
    <property type="component" value="Unassembled WGS sequence"/>
</dbReference>
<keyword evidence="2" id="KW-1185">Reference proteome</keyword>
<evidence type="ECO:0000313" key="1">
    <source>
        <dbReference type="EMBL" id="KAA8485393.1"/>
    </source>
</evidence>
<sequence>MTTSFYTDFTESEKEVLKRSDVIDALDKLNSLLLQNKRIFLIGAGCSKCVGLPLMNELTTNVLNACKATVAGNILNEIRKQSNDNGTIEDFVSELIDYLAIGERRSALCGDEANATKIKIGEVEYDCSVLRSSINLIKEEIRKVIDQKVNIDIHRLFVRHLHNTQRPGKPSEREKVDYIILNYDTLFEDALAFENITFVDGLSGNSSAYWCPELFCAENQYARVIKLHGSIDWILFDKDSLPRRVSPRIIDGRVATSTMIYPATTKYAETQLDPFARLFDVARSSLKTYKESQKVLVIIGYSFGDAHINREVENALLTAEGHLTVIIFANDENNITIKRWRHSGMFGKNVLVYADKGVFHGTKEIVSLKNGEALEWWKFEKLTKLIRGEA</sequence>
<dbReference type="OrthoDB" id="9808492at2"/>